<dbReference type="HAMAP" id="MF_00672">
    <property type="entry name" value="UPF0761"/>
    <property type="match status" value="1"/>
</dbReference>
<feature type="transmembrane region" description="Helical" evidence="7">
    <location>
        <begin position="204"/>
        <end position="230"/>
    </location>
</feature>
<feature type="transmembrane region" description="Helical" evidence="7">
    <location>
        <begin position="97"/>
        <end position="116"/>
    </location>
</feature>
<evidence type="ECO:0000313" key="9">
    <source>
        <dbReference type="Proteomes" id="UP000308167"/>
    </source>
</evidence>
<protein>
    <recommendedName>
        <fullName evidence="7">UPF0761 membrane protein SAMEA1410922_01868</fullName>
    </recommendedName>
</protein>
<evidence type="ECO:0000256" key="1">
    <source>
        <dbReference type="ARBA" id="ARBA00004651"/>
    </source>
</evidence>
<dbReference type="PANTHER" id="PTHR30213:SF0">
    <property type="entry name" value="UPF0761 MEMBRANE PROTEIN YIHY"/>
    <property type="match status" value="1"/>
</dbReference>
<evidence type="ECO:0000256" key="7">
    <source>
        <dbReference type="HAMAP-Rule" id="MF_00672"/>
    </source>
</evidence>
<proteinExistence type="inferred from homology"/>
<feature type="transmembrane region" description="Helical" evidence="7">
    <location>
        <begin position="137"/>
        <end position="160"/>
    </location>
</feature>
<comment type="similarity">
    <text evidence="7">Belongs to the UPF0761 family.</text>
</comment>
<keyword evidence="4 7" id="KW-0812">Transmembrane</keyword>
<dbReference type="InterPro" id="IPR023679">
    <property type="entry name" value="UPF0761_bac"/>
</dbReference>
<evidence type="ECO:0000256" key="3">
    <source>
        <dbReference type="ARBA" id="ARBA00022519"/>
    </source>
</evidence>
<dbReference type="Pfam" id="PF03631">
    <property type="entry name" value="Virul_fac_BrkB"/>
    <property type="match status" value="1"/>
</dbReference>
<dbReference type="EMBL" id="CABFKI010000013">
    <property type="protein sequence ID" value="VTU09172.1"/>
    <property type="molecule type" value="Genomic_DNA"/>
</dbReference>
<evidence type="ECO:0000313" key="8">
    <source>
        <dbReference type="EMBL" id="VTU09172.1"/>
    </source>
</evidence>
<dbReference type="InterPro" id="IPR017039">
    <property type="entry name" value="Virul_fac_BrkB"/>
</dbReference>
<gene>
    <name evidence="8" type="primary">rbn</name>
    <name evidence="8" type="ORF">SAMEA1410922_01868</name>
</gene>
<sequence>MNNKTHPHLTALWRFSQVFWWRFNQNKLTQAAGSLTYSTMLAIVPLVMVVFSIFTAFPMFNEVTGMLKEFIFTNFAPSASDVVGQYIDEFVHNSKQMSAVGIVSLIAVALLLIHSIDTTLNAIWKAPARSKIFSFTIYWAILTLGPILMGASFAVSSYVAKISVFNHELALPFGVKLLSFVPFLLTWLSFTFIYTVVPNQKVNIGYAACGALIAATFFTLGKKAFAWYILTFPSYQVIYGAMATLPLMLLWLQLSWLFILLGAQLTAVLDDMRLFKQGKLDLQQVKEYQE</sequence>
<keyword evidence="9" id="KW-1185">Reference proteome</keyword>
<keyword evidence="3" id="KW-0997">Cell inner membrane</keyword>
<reference evidence="8 9" key="1">
    <citation type="submission" date="2019-05" db="EMBL/GenBank/DDBJ databases">
        <authorList>
            <consortium name="Pathogen Informatics"/>
        </authorList>
    </citation>
    <scope>NUCLEOTIDE SEQUENCE [LARGE SCALE GENOMIC DNA]</scope>
    <source>
        <strain evidence="8 9">NM319</strain>
    </source>
</reference>
<evidence type="ECO:0000256" key="4">
    <source>
        <dbReference type="ARBA" id="ARBA00022692"/>
    </source>
</evidence>
<evidence type="ECO:0000256" key="6">
    <source>
        <dbReference type="ARBA" id="ARBA00023136"/>
    </source>
</evidence>
<feature type="transmembrane region" description="Helical" evidence="7">
    <location>
        <begin position="35"/>
        <end position="60"/>
    </location>
</feature>
<keyword evidence="2 7" id="KW-1003">Cell membrane</keyword>
<dbReference type="RefSeq" id="WP_135710875.1">
    <property type="nucleotide sequence ID" value="NZ_CABFKI010000013.1"/>
</dbReference>
<comment type="caution">
    <text evidence="8">The sequence shown here is derived from an EMBL/GenBank/DDBJ whole genome shotgun (WGS) entry which is preliminary data.</text>
</comment>
<evidence type="ECO:0000256" key="2">
    <source>
        <dbReference type="ARBA" id="ARBA00022475"/>
    </source>
</evidence>
<feature type="transmembrane region" description="Helical" evidence="7">
    <location>
        <begin position="250"/>
        <end position="269"/>
    </location>
</feature>
<organism evidence="8 9">
    <name type="scientific">Actinobacillus porcinus</name>
    <dbReference type="NCBI Taxonomy" id="51048"/>
    <lineage>
        <taxon>Bacteria</taxon>
        <taxon>Pseudomonadati</taxon>
        <taxon>Pseudomonadota</taxon>
        <taxon>Gammaproteobacteria</taxon>
        <taxon>Pasteurellales</taxon>
        <taxon>Pasteurellaceae</taxon>
        <taxon>Actinobacillus</taxon>
    </lineage>
</organism>
<accession>A0ABY6TNZ2</accession>
<dbReference type="NCBIfam" id="TIGR00765">
    <property type="entry name" value="yihY_not_rbn"/>
    <property type="match status" value="1"/>
</dbReference>
<keyword evidence="6 7" id="KW-0472">Membrane</keyword>
<dbReference type="NCBIfam" id="NF002457">
    <property type="entry name" value="PRK01637.1"/>
    <property type="match status" value="1"/>
</dbReference>
<name>A0ABY6TNZ2_9PAST</name>
<dbReference type="GeneID" id="86156238"/>
<dbReference type="PANTHER" id="PTHR30213">
    <property type="entry name" value="INNER MEMBRANE PROTEIN YHJD"/>
    <property type="match status" value="1"/>
</dbReference>
<dbReference type="Proteomes" id="UP000308167">
    <property type="component" value="Unassembled WGS sequence"/>
</dbReference>
<feature type="transmembrane region" description="Helical" evidence="7">
    <location>
        <begin position="180"/>
        <end position="197"/>
    </location>
</feature>
<evidence type="ECO:0000256" key="5">
    <source>
        <dbReference type="ARBA" id="ARBA00022989"/>
    </source>
</evidence>
<comment type="subcellular location">
    <subcellularLocation>
        <location evidence="1 7">Cell membrane</location>
        <topology evidence="1 7">Multi-pass membrane protein</topology>
    </subcellularLocation>
</comment>
<dbReference type="PIRSF" id="PIRSF035875">
    <property type="entry name" value="RNase_BN"/>
    <property type="match status" value="1"/>
</dbReference>
<keyword evidence="5 7" id="KW-1133">Transmembrane helix</keyword>